<dbReference type="EMBL" id="CP072801">
    <property type="protein sequence ID" value="QTR47478.1"/>
    <property type="molecule type" value="Genomic_DNA"/>
</dbReference>
<protein>
    <submittedName>
        <fullName evidence="1">Uncharacterized protein</fullName>
    </submittedName>
</protein>
<accession>A0ABX7WYL4</accession>
<gene>
    <name evidence="1" type="ORF">J9253_05965</name>
</gene>
<keyword evidence="2" id="KW-1185">Reference proteome</keyword>
<evidence type="ECO:0000313" key="1">
    <source>
        <dbReference type="EMBL" id="QTR47478.1"/>
    </source>
</evidence>
<dbReference type="Proteomes" id="UP000672039">
    <property type="component" value="Chromosome"/>
</dbReference>
<organism evidence="1 2">
    <name type="scientific">Thiothrix litoralis</name>
    <dbReference type="NCBI Taxonomy" id="2891210"/>
    <lineage>
        <taxon>Bacteria</taxon>
        <taxon>Pseudomonadati</taxon>
        <taxon>Pseudomonadota</taxon>
        <taxon>Gammaproteobacteria</taxon>
        <taxon>Thiotrichales</taxon>
        <taxon>Thiotrichaceae</taxon>
        <taxon>Thiothrix</taxon>
    </lineage>
</organism>
<reference evidence="1 2" key="1">
    <citation type="submission" date="2021-04" db="EMBL/GenBank/DDBJ databases">
        <title>Genomics, taxonomy and metabolism of representatives of sulfur bacteria of the genus Thiothrix: Thiothrix fructosivorans QT, Thiothrix unzii A1T and three new species, Thiothrix subterranea sp. nov., Thiothrix litoralis sp. nov. and 'Candidatus Thiothrix anitrata' sp. nov.</title>
        <authorList>
            <person name="Ravin N.V."/>
            <person name="Smolyakov D."/>
            <person name="Rudenko T.S."/>
            <person name="Mardanov A.V."/>
            <person name="Beletsky A.V."/>
            <person name="Markov N.D."/>
            <person name="Fomenkov A.I."/>
            <person name="Roberts R.J."/>
            <person name="Karnachuk O.V."/>
            <person name="Novikov A."/>
            <person name="Grabovich M.Y."/>
        </authorList>
    </citation>
    <scope>NUCLEOTIDE SEQUENCE [LARGE SCALE GENOMIC DNA]</scope>
    <source>
        <strain evidence="1 2">AS</strain>
    </source>
</reference>
<sequence length="166" mass="17037">MTQVVTPSNLNTPDFDIGGRVANKISLDGRLFVSAVQDNTAKTLTLTQLDGTDVVLSMAALDIFVDDLTTAYDATTNMITLKQTNGGADVVINLSELQTAAISNGIATTMSGDGSDAAPLKVDVLIDPASDASLTASAAGVKLDATLLLPVELTDAFNVHIAQAGT</sequence>
<dbReference type="RefSeq" id="WP_210223745.1">
    <property type="nucleotide sequence ID" value="NZ_CP072801.1"/>
</dbReference>
<evidence type="ECO:0000313" key="2">
    <source>
        <dbReference type="Proteomes" id="UP000672039"/>
    </source>
</evidence>
<name>A0ABX7WYL4_9GAMM</name>
<proteinExistence type="predicted"/>